<organism evidence="6 7">
    <name type="scientific">Salinicola rhizosphaerae</name>
    <dbReference type="NCBI Taxonomy" id="1443141"/>
    <lineage>
        <taxon>Bacteria</taxon>
        <taxon>Pseudomonadati</taxon>
        <taxon>Pseudomonadota</taxon>
        <taxon>Gammaproteobacteria</taxon>
        <taxon>Oceanospirillales</taxon>
        <taxon>Halomonadaceae</taxon>
        <taxon>Salinicola</taxon>
    </lineage>
</organism>
<comment type="similarity">
    <text evidence="1">Belongs to the LysR transcriptional regulatory family.</text>
</comment>
<dbReference type="RefSeq" id="WP_189443615.1">
    <property type="nucleotide sequence ID" value="NZ_BMZI01000002.1"/>
</dbReference>
<dbReference type="Gene3D" id="3.40.190.290">
    <property type="match status" value="1"/>
</dbReference>
<dbReference type="PROSITE" id="PS50931">
    <property type="entry name" value="HTH_LYSR"/>
    <property type="match status" value="1"/>
</dbReference>
<accession>A0ABQ3DV45</accession>
<dbReference type="InterPro" id="IPR000847">
    <property type="entry name" value="LysR_HTH_N"/>
</dbReference>
<dbReference type="EMBL" id="BMZI01000002">
    <property type="protein sequence ID" value="GHB14339.1"/>
    <property type="molecule type" value="Genomic_DNA"/>
</dbReference>
<sequence length="298" mass="32968">MSASLSTLRLFVDIVETGSLSAAARRHELALSSASHRLQQLEKELGATLLNRTTRTLSLTEEGAAYLQGCREALSAMNRAEDRLHRRQESLSGDIVVTAPNDVGQRLIAPAISAFCAEHPWVSAELHLSDAISRGVGRGIDLAVRTGPLQDSALVAVPLSQDRRRIVASPEYWREHPKPTHPKELADHNCMVLTRDGEPQTPWHFQDQGTALAVHVQGTLRANSGLVLRHWAMNGYGVILKSERDISAPLNDGRLESVLDEHLPTPSALYAVMARDRYRPQRLQALVDWLKAWCADHE</sequence>
<evidence type="ECO:0000313" key="6">
    <source>
        <dbReference type="EMBL" id="GHB14339.1"/>
    </source>
</evidence>
<dbReference type="InterPro" id="IPR005119">
    <property type="entry name" value="LysR_subst-bd"/>
</dbReference>
<evidence type="ECO:0000256" key="3">
    <source>
        <dbReference type="ARBA" id="ARBA00023125"/>
    </source>
</evidence>
<name>A0ABQ3DV45_9GAMM</name>
<comment type="caution">
    <text evidence="6">The sequence shown here is derived from an EMBL/GenBank/DDBJ whole genome shotgun (WGS) entry which is preliminary data.</text>
</comment>
<evidence type="ECO:0000256" key="1">
    <source>
        <dbReference type="ARBA" id="ARBA00009437"/>
    </source>
</evidence>
<evidence type="ECO:0000259" key="5">
    <source>
        <dbReference type="PROSITE" id="PS50931"/>
    </source>
</evidence>
<proteinExistence type="inferred from homology"/>
<dbReference type="PANTHER" id="PTHR30537:SF5">
    <property type="entry name" value="HTH-TYPE TRANSCRIPTIONAL ACTIVATOR TTDR-RELATED"/>
    <property type="match status" value="1"/>
</dbReference>
<keyword evidence="4" id="KW-0804">Transcription</keyword>
<dbReference type="InterPro" id="IPR036390">
    <property type="entry name" value="WH_DNA-bd_sf"/>
</dbReference>
<feature type="domain" description="HTH lysR-type" evidence="5">
    <location>
        <begin position="1"/>
        <end position="60"/>
    </location>
</feature>
<dbReference type="InterPro" id="IPR036388">
    <property type="entry name" value="WH-like_DNA-bd_sf"/>
</dbReference>
<dbReference type="Proteomes" id="UP000646745">
    <property type="component" value="Unassembled WGS sequence"/>
</dbReference>
<dbReference type="Gene3D" id="1.10.10.10">
    <property type="entry name" value="Winged helix-like DNA-binding domain superfamily/Winged helix DNA-binding domain"/>
    <property type="match status" value="1"/>
</dbReference>
<reference evidence="7" key="1">
    <citation type="journal article" date="2019" name="Int. J. Syst. Evol. Microbiol.">
        <title>The Global Catalogue of Microorganisms (GCM) 10K type strain sequencing project: providing services to taxonomists for standard genome sequencing and annotation.</title>
        <authorList>
            <consortium name="The Broad Institute Genomics Platform"/>
            <consortium name="The Broad Institute Genome Sequencing Center for Infectious Disease"/>
            <person name="Wu L."/>
            <person name="Ma J."/>
        </authorList>
    </citation>
    <scope>NUCLEOTIDE SEQUENCE [LARGE SCALE GENOMIC DNA]</scope>
    <source>
        <strain evidence="7">KCTC 32998</strain>
    </source>
</reference>
<keyword evidence="3" id="KW-0238">DNA-binding</keyword>
<dbReference type="SUPFAM" id="SSF53850">
    <property type="entry name" value="Periplasmic binding protein-like II"/>
    <property type="match status" value="1"/>
</dbReference>
<keyword evidence="2" id="KW-0805">Transcription regulation</keyword>
<evidence type="ECO:0000313" key="7">
    <source>
        <dbReference type="Proteomes" id="UP000646745"/>
    </source>
</evidence>
<protein>
    <submittedName>
        <fullName evidence="6">LysR family transcriptional regulator</fullName>
    </submittedName>
</protein>
<dbReference type="CDD" id="cd08422">
    <property type="entry name" value="PBP2_CrgA_like"/>
    <property type="match status" value="1"/>
</dbReference>
<gene>
    <name evidence="6" type="ORF">GCM10009038_10850</name>
</gene>
<dbReference type="Pfam" id="PF03466">
    <property type="entry name" value="LysR_substrate"/>
    <property type="match status" value="1"/>
</dbReference>
<evidence type="ECO:0000256" key="2">
    <source>
        <dbReference type="ARBA" id="ARBA00023015"/>
    </source>
</evidence>
<dbReference type="SUPFAM" id="SSF46785">
    <property type="entry name" value="Winged helix' DNA-binding domain"/>
    <property type="match status" value="1"/>
</dbReference>
<dbReference type="PANTHER" id="PTHR30537">
    <property type="entry name" value="HTH-TYPE TRANSCRIPTIONAL REGULATOR"/>
    <property type="match status" value="1"/>
</dbReference>
<evidence type="ECO:0000256" key="4">
    <source>
        <dbReference type="ARBA" id="ARBA00023163"/>
    </source>
</evidence>
<dbReference type="InterPro" id="IPR058163">
    <property type="entry name" value="LysR-type_TF_proteobact-type"/>
</dbReference>
<keyword evidence="7" id="KW-1185">Reference proteome</keyword>
<dbReference type="Pfam" id="PF00126">
    <property type="entry name" value="HTH_1"/>
    <property type="match status" value="1"/>
</dbReference>